<dbReference type="EMBL" id="JACMSF010000015">
    <property type="protein sequence ID" value="MBC2903205.1"/>
    <property type="molecule type" value="Genomic_DNA"/>
</dbReference>
<dbReference type="Proteomes" id="UP000584670">
    <property type="component" value="Unassembled WGS sequence"/>
</dbReference>
<dbReference type="AlphaFoldDB" id="A0A7X1MC14"/>
<comment type="caution">
    <text evidence="2">The sequence shown here is derived from an EMBL/GenBank/DDBJ whole genome shotgun (WGS) entry which is preliminary data.</text>
</comment>
<dbReference type="RefSeq" id="WP_186283089.1">
    <property type="nucleotide sequence ID" value="NZ_JACMSF010000015.1"/>
</dbReference>
<keyword evidence="1" id="KW-1133">Transmembrane helix</keyword>
<organism evidence="2 3">
    <name type="scientific">Streptomyces cupreus</name>
    <dbReference type="NCBI Taxonomy" id="2759956"/>
    <lineage>
        <taxon>Bacteria</taxon>
        <taxon>Bacillati</taxon>
        <taxon>Actinomycetota</taxon>
        <taxon>Actinomycetes</taxon>
        <taxon>Kitasatosporales</taxon>
        <taxon>Streptomycetaceae</taxon>
        <taxon>Streptomyces</taxon>
    </lineage>
</organism>
<reference evidence="2 3" key="1">
    <citation type="submission" date="2020-08" db="EMBL/GenBank/DDBJ databases">
        <title>Streptomyces sp. PSKA01 genome sequencing and assembly.</title>
        <authorList>
            <person name="Mandal S."/>
            <person name="Maiti P.K."/>
            <person name="Das P."/>
        </authorList>
    </citation>
    <scope>NUCLEOTIDE SEQUENCE [LARGE SCALE GENOMIC DNA]</scope>
    <source>
        <strain evidence="2 3">PSKA01</strain>
    </source>
</reference>
<name>A0A7X1MC14_9ACTN</name>
<evidence type="ECO:0000313" key="3">
    <source>
        <dbReference type="Proteomes" id="UP000584670"/>
    </source>
</evidence>
<proteinExistence type="predicted"/>
<evidence type="ECO:0000313" key="2">
    <source>
        <dbReference type="EMBL" id="MBC2903205.1"/>
    </source>
</evidence>
<evidence type="ECO:0000256" key="1">
    <source>
        <dbReference type="SAM" id="Phobius"/>
    </source>
</evidence>
<keyword evidence="1" id="KW-0472">Membrane</keyword>
<keyword evidence="3" id="KW-1185">Reference proteome</keyword>
<keyword evidence="1" id="KW-0812">Transmembrane</keyword>
<accession>A0A7X1MC14</accession>
<sequence length="80" mass="8646">MLTLLADLTPASAVFGAISAGAALAVPYFLLVDARVPRPDVWLLVESGRFDRLLIAIADARFEPRHAKPSRFNALKGATR</sequence>
<protein>
    <submittedName>
        <fullName evidence="2">Uncharacterized protein</fullName>
    </submittedName>
</protein>
<feature type="transmembrane region" description="Helical" evidence="1">
    <location>
        <begin position="12"/>
        <end position="31"/>
    </location>
</feature>
<gene>
    <name evidence="2" type="ORF">H4N64_16620</name>
</gene>